<evidence type="ECO:0000259" key="7">
    <source>
        <dbReference type="SMART" id="SM00482"/>
    </source>
</evidence>
<gene>
    <name evidence="8" type="ORF">FSP39_001708</name>
</gene>
<dbReference type="SMART" id="SM00482">
    <property type="entry name" value="POLAc"/>
    <property type="match status" value="1"/>
</dbReference>
<keyword evidence="4" id="KW-0239">DNA-directed DNA polymerase</keyword>
<evidence type="ECO:0000313" key="9">
    <source>
        <dbReference type="Proteomes" id="UP001186944"/>
    </source>
</evidence>
<evidence type="ECO:0000256" key="6">
    <source>
        <dbReference type="SAM" id="MobiDB-lite"/>
    </source>
</evidence>
<feature type="compositionally biased region" description="Basic and acidic residues" evidence="6">
    <location>
        <begin position="65"/>
        <end position="78"/>
    </location>
</feature>
<dbReference type="Pfam" id="PF00476">
    <property type="entry name" value="DNA_pol_A"/>
    <property type="match status" value="1"/>
</dbReference>
<dbReference type="InterPro" id="IPR001098">
    <property type="entry name" value="DNA-dir_DNA_pol_A_palm_dom"/>
</dbReference>
<evidence type="ECO:0000256" key="2">
    <source>
        <dbReference type="ARBA" id="ARBA00022679"/>
    </source>
</evidence>
<dbReference type="CDD" id="cd08638">
    <property type="entry name" value="DNA_pol_A_theta"/>
    <property type="match status" value="1"/>
</dbReference>
<dbReference type="GO" id="GO:0097681">
    <property type="term" value="P:double-strand break repair via alternative nonhomologous end joining"/>
    <property type="evidence" value="ECO:0007669"/>
    <property type="project" value="TreeGrafter"/>
</dbReference>
<evidence type="ECO:0000256" key="4">
    <source>
        <dbReference type="ARBA" id="ARBA00022932"/>
    </source>
</evidence>
<dbReference type="InterPro" id="IPR012337">
    <property type="entry name" value="RNaseH-like_sf"/>
</dbReference>
<dbReference type="PRINTS" id="PR00868">
    <property type="entry name" value="DNAPOLI"/>
</dbReference>
<dbReference type="InterPro" id="IPR002298">
    <property type="entry name" value="DNA_polymerase_A"/>
</dbReference>
<feature type="domain" description="DNA-directed DNA polymerase family A palm" evidence="7">
    <location>
        <begin position="923"/>
        <end position="1152"/>
    </location>
</feature>
<organism evidence="8 9">
    <name type="scientific">Pinctada imbricata</name>
    <name type="common">Atlantic pearl-oyster</name>
    <name type="synonym">Pinctada martensii</name>
    <dbReference type="NCBI Taxonomy" id="66713"/>
    <lineage>
        <taxon>Eukaryota</taxon>
        <taxon>Metazoa</taxon>
        <taxon>Spiralia</taxon>
        <taxon>Lophotrochozoa</taxon>
        <taxon>Mollusca</taxon>
        <taxon>Bivalvia</taxon>
        <taxon>Autobranchia</taxon>
        <taxon>Pteriomorphia</taxon>
        <taxon>Pterioida</taxon>
        <taxon>Pterioidea</taxon>
        <taxon>Pteriidae</taxon>
        <taxon>Pinctada</taxon>
    </lineage>
</organism>
<dbReference type="Proteomes" id="UP001186944">
    <property type="component" value="Unassembled WGS sequence"/>
</dbReference>
<dbReference type="InterPro" id="IPR019760">
    <property type="entry name" value="DNA-dir_DNA_pol_A_CS"/>
</dbReference>
<sequence>MEVSNAKKTNKDQNSESDSNLESNECDIHLHQRPESQTEKPKGQGPHSMVEMSSKSKTVPNVSPHSEHRSVKENKENLTSEEFTDSFMMDTQMDKAVSEINMSPPLYSEDIVSASTEKAKTIENVHVVEMKESHDFSHNASGELLAASNYERCAFHEEGNYNDSDAERFVDDSYRDLHIPYQSGQEACFHGNAKSHEKINEKAKDNRDHDDLVIALEMDDTFSCTAKSQSDKGKDKTVKNVEEKDPVGLSADGMDDSFTISMVEKVLDISPVQDKGEKSTGIGTCTSNHHGKSTEIFTSVKKKSTVATECSAEGKTNVPNHSRLSPGTVAFLDSLHTSAHMSPVKPPPKAGKKIEQAKLDKVVQSKSQNVKNKRKRKSDELKDIVEIVEEPKQRRSDEGFDPHNVSGGSDCLPPTPPAGENMKVPGTKQRVLTTKDPVLSEVATDDPMAKDKDDVELTETDIVPIIDPNESNIPSSQESFAIIDVCADKRLFDTFIREWKSKNLYSISLACEKKPSEPVTGGGIGANFLKKPACDLDDSLTPPPLDQSIPVSHRISEVQSVLEQGLSSNDKVITIRMFDCKKVYTALIRGCGIAMRGRFQDPKVACWLQDPGSNEKNLHRMVHNYLPTEAPMLQDIGGGIGVGSLGMSPRNPGSGRYRATTEAVLTLHLMDYFTQCLHKEDLMSAFQKVEMPSIVTLARMELNGFGFSEPECESQKDVMLARLSALEEEAYSVAGHPFSLTATDDISQVLFIELQLPPDGDTNSLGQPHRPTRRGPARGKGRQKSQFSTSKDILEKLKLLHPLPGIILEWRRISNALTKVVFPLQKERVFVPHLDMNRIFTECQVHTATGRVSLTEPNLQNIPKDFEIALPDIIGESPPPNLVTPQHGSKSRAGNSKLRQLTGINKQISIHSDKTKAQSFAVSMRHAFVPFKGGVMLAADYSQLELRMIAHLSQDKKLINILNADGDVFKLIAAQWKSTAPEDIGPQQRQQAKQICYGMIYGIGAKALGEQLEVEENDAAAFIETFKSKYPGMRSYLRDTVTFCKEKGYVQTILGRRRYLPTITSTNPYVRAHAERQAVNTTVQGSAADLVKTAMNNIDVKLSDEFPQCSYPHQHRLGRDDIETTSSNSPVRGCYLVLQLHDELIYEVTEEDMLKAAHIIKQEMENAMKFSVKMPVKIQVGPSWGKLQEIQL</sequence>
<keyword evidence="3" id="KW-0548">Nucleotidyltransferase</keyword>
<evidence type="ECO:0000256" key="3">
    <source>
        <dbReference type="ARBA" id="ARBA00022695"/>
    </source>
</evidence>
<reference evidence="8" key="1">
    <citation type="submission" date="2019-08" db="EMBL/GenBank/DDBJ databases">
        <title>The improved chromosome-level genome for the pearl oyster Pinctada fucata martensii using PacBio sequencing and Hi-C.</title>
        <authorList>
            <person name="Zheng Z."/>
        </authorList>
    </citation>
    <scope>NUCLEOTIDE SEQUENCE</scope>
    <source>
        <strain evidence="8">ZZ-2019</strain>
        <tissue evidence="8">Adductor muscle</tissue>
    </source>
</reference>
<dbReference type="Gene3D" id="3.30.420.10">
    <property type="entry name" value="Ribonuclease H-like superfamily/Ribonuclease H"/>
    <property type="match status" value="1"/>
</dbReference>
<dbReference type="InterPro" id="IPR036397">
    <property type="entry name" value="RNaseH_sf"/>
</dbReference>
<dbReference type="PANTHER" id="PTHR10133">
    <property type="entry name" value="DNA POLYMERASE I"/>
    <property type="match status" value="1"/>
</dbReference>
<dbReference type="InterPro" id="IPR043502">
    <property type="entry name" value="DNA/RNA_pol_sf"/>
</dbReference>
<evidence type="ECO:0000313" key="8">
    <source>
        <dbReference type="EMBL" id="KAK3096613.1"/>
    </source>
</evidence>
<dbReference type="SUPFAM" id="SSF56672">
    <property type="entry name" value="DNA/RNA polymerases"/>
    <property type="match status" value="1"/>
</dbReference>
<feature type="compositionally biased region" description="Polar residues" evidence="6">
    <location>
        <begin position="51"/>
        <end position="64"/>
    </location>
</feature>
<feature type="compositionally biased region" description="Basic and acidic residues" evidence="6">
    <location>
        <begin position="26"/>
        <end position="42"/>
    </location>
</feature>
<dbReference type="Gene3D" id="1.10.150.20">
    <property type="entry name" value="5' to 3' exonuclease, C-terminal subdomain"/>
    <property type="match status" value="1"/>
</dbReference>
<dbReference type="Gene3D" id="3.30.70.370">
    <property type="match status" value="1"/>
</dbReference>
<comment type="caution">
    <text evidence="8">The sequence shown here is derived from an EMBL/GenBank/DDBJ whole genome shotgun (WGS) entry which is preliminary data.</text>
</comment>
<feature type="compositionally biased region" description="Basic and acidic residues" evidence="6">
    <location>
        <begin position="377"/>
        <end position="401"/>
    </location>
</feature>
<accession>A0AA89BUL2</accession>
<feature type="region of interest" description="Disordered" evidence="6">
    <location>
        <begin position="362"/>
        <end position="424"/>
    </location>
</feature>
<dbReference type="GO" id="GO:0006261">
    <property type="term" value="P:DNA-templated DNA replication"/>
    <property type="evidence" value="ECO:0007669"/>
    <property type="project" value="InterPro"/>
</dbReference>
<feature type="region of interest" description="Disordered" evidence="6">
    <location>
        <begin position="1"/>
        <end position="79"/>
    </location>
</feature>
<dbReference type="SUPFAM" id="SSF53098">
    <property type="entry name" value="Ribonuclease H-like"/>
    <property type="match status" value="1"/>
</dbReference>
<dbReference type="FunFam" id="1.20.1060.10:FF:000002">
    <property type="entry name" value="Polymerase (DNA directed), theta"/>
    <property type="match status" value="1"/>
</dbReference>
<comment type="catalytic activity">
    <reaction evidence="5">
        <text>DNA(n) + a 2'-deoxyribonucleoside 5'-triphosphate = DNA(n+1) + diphosphate</text>
        <dbReference type="Rhea" id="RHEA:22508"/>
        <dbReference type="Rhea" id="RHEA-COMP:17339"/>
        <dbReference type="Rhea" id="RHEA-COMP:17340"/>
        <dbReference type="ChEBI" id="CHEBI:33019"/>
        <dbReference type="ChEBI" id="CHEBI:61560"/>
        <dbReference type="ChEBI" id="CHEBI:173112"/>
        <dbReference type="EC" id="2.7.7.7"/>
    </reaction>
</comment>
<dbReference type="EMBL" id="VSWD01000007">
    <property type="protein sequence ID" value="KAK3096613.1"/>
    <property type="molecule type" value="Genomic_DNA"/>
</dbReference>
<dbReference type="PANTHER" id="PTHR10133:SF62">
    <property type="entry name" value="DNA POLYMERASE THETA"/>
    <property type="match status" value="1"/>
</dbReference>
<dbReference type="Gene3D" id="1.20.1060.10">
    <property type="entry name" value="Taq DNA Polymerase, Chain T, domain 4"/>
    <property type="match status" value="1"/>
</dbReference>
<dbReference type="GO" id="GO:0003677">
    <property type="term" value="F:DNA binding"/>
    <property type="evidence" value="ECO:0007669"/>
    <property type="project" value="InterPro"/>
</dbReference>
<dbReference type="EC" id="2.7.7.7" evidence="1"/>
<feature type="compositionally biased region" description="Basic residues" evidence="6">
    <location>
        <begin position="770"/>
        <end position="783"/>
    </location>
</feature>
<name>A0AA89BUL2_PINIB</name>
<proteinExistence type="predicted"/>
<dbReference type="AlphaFoldDB" id="A0AA89BUL2"/>
<protein>
    <recommendedName>
        <fullName evidence="1">DNA-directed DNA polymerase</fullName>
        <ecNumber evidence="1">2.7.7.7</ecNumber>
    </recommendedName>
</protein>
<feature type="region of interest" description="Disordered" evidence="6">
    <location>
        <begin position="758"/>
        <end position="788"/>
    </location>
</feature>
<dbReference type="GO" id="GO:0003887">
    <property type="term" value="F:DNA-directed DNA polymerase activity"/>
    <property type="evidence" value="ECO:0007669"/>
    <property type="project" value="UniProtKB-KW"/>
</dbReference>
<dbReference type="PROSITE" id="PS00447">
    <property type="entry name" value="DNA_POLYMERASE_A"/>
    <property type="match status" value="1"/>
</dbReference>
<keyword evidence="2" id="KW-0808">Transferase</keyword>
<evidence type="ECO:0000256" key="5">
    <source>
        <dbReference type="ARBA" id="ARBA00049244"/>
    </source>
</evidence>
<dbReference type="FunFam" id="1.10.150.20:FF:000002">
    <property type="entry name" value="DNA polymerase I"/>
    <property type="match status" value="1"/>
</dbReference>
<keyword evidence="9" id="KW-1185">Reference proteome</keyword>
<evidence type="ECO:0000256" key="1">
    <source>
        <dbReference type="ARBA" id="ARBA00012417"/>
    </source>
</evidence>